<proteinExistence type="predicted"/>
<name>A0A090WVR9_9FLAO</name>
<accession>A0A090WVR9</accession>
<protein>
    <submittedName>
        <fullName evidence="1">Uncharacterized protein</fullName>
    </submittedName>
</protein>
<organism evidence="1 2">
    <name type="scientific">Algibacter lectus</name>
    <dbReference type="NCBI Taxonomy" id="221126"/>
    <lineage>
        <taxon>Bacteria</taxon>
        <taxon>Pseudomonadati</taxon>
        <taxon>Bacteroidota</taxon>
        <taxon>Flavobacteriia</taxon>
        <taxon>Flavobacteriales</taxon>
        <taxon>Flavobacteriaceae</taxon>
        <taxon>Algibacter</taxon>
    </lineage>
</organism>
<dbReference type="EMBL" id="BBNU01000013">
    <property type="protein sequence ID" value="GAL81076.1"/>
    <property type="molecule type" value="Genomic_DNA"/>
</dbReference>
<reference evidence="1" key="1">
    <citation type="journal article" date="2014" name="Genome Announc.">
        <title>Draft Genome Sequences of Marine Flavobacterium Algibacter lectus Strains SS8 and NR4.</title>
        <authorList>
            <person name="Takatani N."/>
            <person name="Nakanishi M."/>
            <person name="Meirelles P."/>
            <person name="Mino S."/>
            <person name="Suda W."/>
            <person name="Oshima K."/>
            <person name="Hattori M."/>
            <person name="Ohkuma M."/>
            <person name="Hosokawa M."/>
            <person name="Miyashita K."/>
            <person name="Thompson F.L."/>
            <person name="Niwa A."/>
            <person name="Sawabe T."/>
            <person name="Sawabe T."/>
        </authorList>
    </citation>
    <scope>NUCLEOTIDE SEQUENCE [LARGE SCALE GENOMIC DNA]</scope>
    <source>
        <strain evidence="1">JCM 19274</strain>
    </source>
</reference>
<sequence length="39" mass="4438">MNVFSTLKLTVPKPFRVNASQKHVNLSLLLCTSFTQNLF</sequence>
<dbReference type="AlphaFoldDB" id="A0A090WVR9"/>
<gene>
    <name evidence="1" type="ORF">JCM19274_2250</name>
</gene>
<comment type="caution">
    <text evidence="1">The sequence shown here is derived from an EMBL/GenBank/DDBJ whole genome shotgun (WGS) entry which is preliminary data.</text>
</comment>
<evidence type="ECO:0000313" key="1">
    <source>
        <dbReference type="EMBL" id="GAL81076.1"/>
    </source>
</evidence>
<evidence type="ECO:0000313" key="2">
    <source>
        <dbReference type="Proteomes" id="UP000029643"/>
    </source>
</evidence>
<dbReference type="Proteomes" id="UP000029643">
    <property type="component" value="Unassembled WGS sequence"/>
</dbReference>